<evidence type="ECO:0000256" key="8">
    <source>
        <dbReference type="SAM" id="Phobius"/>
    </source>
</evidence>
<comment type="subcellular location">
    <subcellularLocation>
        <location evidence="1">Cell membrane</location>
        <topology evidence="1">Multi-pass membrane protein</topology>
    </subcellularLocation>
</comment>
<keyword evidence="7 8" id="KW-0472">Membrane</keyword>
<dbReference type="EMBL" id="AP019514">
    <property type="protein sequence ID" value="BBI63573.1"/>
    <property type="molecule type" value="Genomic_DNA"/>
</dbReference>
<dbReference type="GO" id="GO:0033214">
    <property type="term" value="P:siderophore-iron import into cell"/>
    <property type="evidence" value="ECO:0007669"/>
    <property type="project" value="TreeGrafter"/>
</dbReference>
<keyword evidence="4" id="KW-1003">Cell membrane</keyword>
<evidence type="ECO:0000256" key="2">
    <source>
        <dbReference type="ARBA" id="ARBA00007935"/>
    </source>
</evidence>
<dbReference type="PANTHER" id="PTHR30472">
    <property type="entry name" value="FERRIC ENTEROBACTIN TRANSPORT SYSTEM PERMEASE PROTEIN"/>
    <property type="match status" value="1"/>
</dbReference>
<gene>
    <name evidence="9" type="ORF">HSBAA_48790</name>
</gene>
<dbReference type="Gene3D" id="1.10.3470.10">
    <property type="entry name" value="ABC transporter involved in vitamin B12 uptake, BtuC"/>
    <property type="match status" value="1"/>
</dbReference>
<name>A0A455UE38_9GAMM</name>
<dbReference type="SUPFAM" id="SSF81345">
    <property type="entry name" value="ABC transporter involved in vitamin B12 uptake, BtuC"/>
    <property type="match status" value="1"/>
</dbReference>
<dbReference type="PANTHER" id="PTHR30472:SF24">
    <property type="entry name" value="FERRIC ENTEROBACTIN TRANSPORT SYSTEM PERMEASE PROTEIN FEPG"/>
    <property type="match status" value="1"/>
</dbReference>
<accession>A0A455UE38</accession>
<evidence type="ECO:0000313" key="9">
    <source>
        <dbReference type="EMBL" id="BBI63573.1"/>
    </source>
</evidence>
<dbReference type="KEGG" id="hsr:HSBAA_48790"/>
<evidence type="ECO:0000256" key="7">
    <source>
        <dbReference type="ARBA" id="ARBA00023136"/>
    </source>
</evidence>
<comment type="similarity">
    <text evidence="2">Belongs to the binding-protein-dependent transport system permease family. FecCD subfamily.</text>
</comment>
<evidence type="ECO:0000256" key="5">
    <source>
        <dbReference type="ARBA" id="ARBA00022692"/>
    </source>
</evidence>
<sequence length="102" mass="10822">MTVPRFATPNVTRRATPRTLMLLLLTALMAVSVVSLLIGAGSVGPLRALAMLFGEHDSEARFVIWELRAPRTLIGIVVGMALGASGALLQAVARNPWPSRGC</sequence>
<keyword evidence="3" id="KW-0813">Transport</keyword>
<dbReference type="InterPro" id="IPR000522">
    <property type="entry name" value="ABC_transptr_permease_BtuC"/>
</dbReference>
<dbReference type="AlphaFoldDB" id="A0A455UE38"/>
<dbReference type="GO" id="GO:0022857">
    <property type="term" value="F:transmembrane transporter activity"/>
    <property type="evidence" value="ECO:0007669"/>
    <property type="project" value="InterPro"/>
</dbReference>
<dbReference type="GO" id="GO:0005886">
    <property type="term" value="C:plasma membrane"/>
    <property type="evidence" value="ECO:0007669"/>
    <property type="project" value="UniProtKB-SubCell"/>
</dbReference>
<evidence type="ECO:0000256" key="1">
    <source>
        <dbReference type="ARBA" id="ARBA00004651"/>
    </source>
</evidence>
<evidence type="ECO:0000313" key="10">
    <source>
        <dbReference type="Proteomes" id="UP000320231"/>
    </source>
</evidence>
<dbReference type="Proteomes" id="UP000320231">
    <property type="component" value="Chromosome"/>
</dbReference>
<reference evidence="9 10" key="1">
    <citation type="journal article" date="2019" name="Microbiol. Resour. Announc.">
        <title>Complete Genome Sequence of Halomonas sulfidaeris Strain Esulfide1 Isolated from a Metal Sulfide Rock at a Depth of 2,200 Meters, Obtained Using Nanopore Sequencing.</title>
        <authorList>
            <person name="Saito M."/>
            <person name="Nishigata A."/>
            <person name="Galipon J."/>
            <person name="Arakawa K."/>
        </authorList>
    </citation>
    <scope>NUCLEOTIDE SEQUENCE [LARGE SCALE GENOMIC DNA]</scope>
    <source>
        <strain evidence="9 10">ATCC BAA-803</strain>
    </source>
</reference>
<feature type="transmembrane region" description="Helical" evidence="8">
    <location>
        <begin position="73"/>
        <end position="93"/>
    </location>
</feature>
<keyword evidence="5 8" id="KW-0812">Transmembrane</keyword>
<organism evidence="9 10">
    <name type="scientific">Vreelandella sulfidaeris</name>
    <dbReference type="NCBI Taxonomy" id="115553"/>
    <lineage>
        <taxon>Bacteria</taxon>
        <taxon>Pseudomonadati</taxon>
        <taxon>Pseudomonadota</taxon>
        <taxon>Gammaproteobacteria</taxon>
        <taxon>Oceanospirillales</taxon>
        <taxon>Halomonadaceae</taxon>
        <taxon>Vreelandella</taxon>
    </lineage>
</organism>
<proteinExistence type="inferred from homology"/>
<dbReference type="InterPro" id="IPR037294">
    <property type="entry name" value="ABC_BtuC-like"/>
</dbReference>
<evidence type="ECO:0008006" key="11">
    <source>
        <dbReference type="Google" id="ProtNLM"/>
    </source>
</evidence>
<protein>
    <recommendedName>
        <fullName evidence="11">Iron ABC transporter permease</fullName>
    </recommendedName>
</protein>
<evidence type="ECO:0000256" key="4">
    <source>
        <dbReference type="ARBA" id="ARBA00022475"/>
    </source>
</evidence>
<dbReference type="Pfam" id="PF01032">
    <property type="entry name" value="FecCD"/>
    <property type="match status" value="1"/>
</dbReference>
<feature type="transmembrane region" description="Helical" evidence="8">
    <location>
        <begin position="20"/>
        <end position="43"/>
    </location>
</feature>
<keyword evidence="6 8" id="KW-1133">Transmembrane helix</keyword>
<evidence type="ECO:0000256" key="3">
    <source>
        <dbReference type="ARBA" id="ARBA00022448"/>
    </source>
</evidence>
<evidence type="ECO:0000256" key="6">
    <source>
        <dbReference type="ARBA" id="ARBA00022989"/>
    </source>
</evidence>